<evidence type="ECO:0000256" key="1">
    <source>
        <dbReference type="SAM" id="MobiDB-lite"/>
    </source>
</evidence>
<evidence type="ECO:0008006" key="4">
    <source>
        <dbReference type="Google" id="ProtNLM"/>
    </source>
</evidence>
<feature type="region of interest" description="Disordered" evidence="1">
    <location>
        <begin position="22"/>
        <end position="71"/>
    </location>
</feature>
<sequence>MDTEQTPDPTAERMRALEERVAALEARVASPPAGEDSRIAPSPATGGSAAHRASEDAATERAGSAPTGSTPVNGEVFWALNGLIERAGPAGGVVYTGHLTPPGAEASVSWQMGLPTAALEEISFAEAAGSLAALGSRVRLELLQAVYEGTSTAAELSADDRFGTTGQIYHHLNALAGAGWLENSKRGHWRIPAQRIVPLLTLILIGAR</sequence>
<dbReference type="CDD" id="cd00090">
    <property type="entry name" value="HTH_ARSR"/>
    <property type="match status" value="1"/>
</dbReference>
<dbReference type="InterPro" id="IPR036390">
    <property type="entry name" value="WH_DNA-bd_sf"/>
</dbReference>
<dbReference type="Proteomes" id="UP000253509">
    <property type="component" value="Unassembled WGS sequence"/>
</dbReference>
<dbReference type="SUPFAM" id="SSF46785">
    <property type="entry name" value="Winged helix' DNA-binding domain"/>
    <property type="match status" value="1"/>
</dbReference>
<dbReference type="InterPro" id="IPR036388">
    <property type="entry name" value="WH-like_DNA-bd_sf"/>
</dbReference>
<keyword evidence="3" id="KW-1185">Reference proteome</keyword>
<dbReference type="InterPro" id="IPR011991">
    <property type="entry name" value="ArsR-like_HTH"/>
</dbReference>
<name>A0A366INU0_9MICO</name>
<evidence type="ECO:0000313" key="3">
    <source>
        <dbReference type="Proteomes" id="UP000253509"/>
    </source>
</evidence>
<evidence type="ECO:0000313" key="2">
    <source>
        <dbReference type="EMBL" id="RBP73664.1"/>
    </source>
</evidence>
<dbReference type="Gene3D" id="1.10.10.10">
    <property type="entry name" value="Winged helix-like DNA-binding domain superfamily/Winged helix DNA-binding domain"/>
    <property type="match status" value="1"/>
</dbReference>
<comment type="caution">
    <text evidence="2">The sequence shown here is derived from an EMBL/GenBank/DDBJ whole genome shotgun (WGS) entry which is preliminary data.</text>
</comment>
<accession>A0A366INU0</accession>
<reference evidence="2 3" key="1">
    <citation type="submission" date="2018-06" db="EMBL/GenBank/DDBJ databases">
        <title>Freshwater and sediment microbial communities from various areas in North America, analyzing microbe dynamics in response to fracking.</title>
        <authorList>
            <person name="Lamendella R."/>
        </authorList>
    </citation>
    <scope>NUCLEOTIDE SEQUENCE [LARGE SCALE GENOMIC DNA]</scope>
    <source>
        <strain evidence="2 3">3b_TX</strain>
    </source>
</reference>
<gene>
    <name evidence="2" type="ORF">DFO65_102192</name>
</gene>
<dbReference type="RefSeq" id="WP_245940447.1">
    <property type="nucleotide sequence ID" value="NZ_QNSB01000002.1"/>
</dbReference>
<protein>
    <recommendedName>
        <fullName evidence="4">ArsR family transcriptional regulator</fullName>
    </recommendedName>
</protein>
<organism evidence="2 3">
    <name type="scientific">Brevibacterium celere</name>
    <dbReference type="NCBI Taxonomy" id="225845"/>
    <lineage>
        <taxon>Bacteria</taxon>
        <taxon>Bacillati</taxon>
        <taxon>Actinomycetota</taxon>
        <taxon>Actinomycetes</taxon>
        <taxon>Micrococcales</taxon>
        <taxon>Brevibacteriaceae</taxon>
        <taxon>Brevibacterium</taxon>
    </lineage>
</organism>
<dbReference type="AlphaFoldDB" id="A0A366INU0"/>
<dbReference type="EMBL" id="QNSB01000002">
    <property type="protein sequence ID" value="RBP73664.1"/>
    <property type="molecule type" value="Genomic_DNA"/>
</dbReference>
<proteinExistence type="predicted"/>